<proteinExistence type="predicted"/>
<dbReference type="GeneID" id="4463031"/>
<dbReference type="EMBL" id="CP000477">
    <property type="protein sequence ID" value="ABK15183.1"/>
    <property type="molecule type" value="Genomic_DNA"/>
</dbReference>
<organism evidence="1 2">
    <name type="scientific">Methanothrix thermoacetophila (strain DSM 6194 / JCM 14653 / NBRC 101360 / PT)</name>
    <name type="common">Methanosaeta thermophila</name>
    <dbReference type="NCBI Taxonomy" id="349307"/>
    <lineage>
        <taxon>Archaea</taxon>
        <taxon>Methanobacteriati</taxon>
        <taxon>Methanobacteriota</taxon>
        <taxon>Stenosarchaea group</taxon>
        <taxon>Methanomicrobia</taxon>
        <taxon>Methanotrichales</taxon>
        <taxon>Methanotrichaceae</taxon>
        <taxon>Methanothrix</taxon>
    </lineage>
</organism>
<evidence type="ECO:0000313" key="2">
    <source>
        <dbReference type="Proteomes" id="UP000000674"/>
    </source>
</evidence>
<dbReference type="RefSeq" id="WP_011696575.1">
    <property type="nucleotide sequence ID" value="NC_008553.1"/>
</dbReference>
<dbReference type="KEGG" id="mtp:Mthe_1408"/>
<sequence>MDCEHHCRHICNWIERMPYHRKYALPKECCPELPVCFNETLMGEMLPGAIRQFRGPSGAHVHEFDDHWLFHRDIVNASDDPVGHLMRDAPEYLVSMAIVFLTSLLMGRKTRDKKVEAAIAGGLSGLFALLLGKLVKSIDEERGMEEVREI</sequence>
<dbReference type="HOGENOM" id="CLU_1736452_0_0_2"/>
<name>A0B909_METTP</name>
<reference evidence="1 2" key="1">
    <citation type="submission" date="2006-10" db="EMBL/GenBank/DDBJ databases">
        <title>Complete sequence of Methanosaeta thermophila PT.</title>
        <authorList>
            <consortium name="US DOE Joint Genome Institute"/>
            <person name="Copeland A."/>
            <person name="Lucas S."/>
            <person name="Lapidus A."/>
            <person name="Barry K."/>
            <person name="Detter J.C."/>
            <person name="Glavina del Rio T."/>
            <person name="Hammon N."/>
            <person name="Israni S."/>
            <person name="Pitluck S."/>
            <person name="Chain P."/>
            <person name="Malfatti S."/>
            <person name="Shin M."/>
            <person name="Vergez L."/>
            <person name="Schmutz J."/>
            <person name="Larimer F."/>
            <person name="Land M."/>
            <person name="Hauser L."/>
            <person name="Kyrpides N."/>
            <person name="Kim E."/>
            <person name="Smith K.S."/>
            <person name="Ingram-Smith C."/>
            <person name="Richardson P."/>
        </authorList>
    </citation>
    <scope>NUCLEOTIDE SEQUENCE [LARGE SCALE GENOMIC DNA]</scope>
    <source>
        <strain evidence="2">DSM 6194 / JCM 14653 / NBRC 101360 / PT</strain>
    </source>
</reference>
<dbReference type="Proteomes" id="UP000000674">
    <property type="component" value="Chromosome"/>
</dbReference>
<dbReference type="AlphaFoldDB" id="A0B909"/>
<protein>
    <submittedName>
        <fullName evidence="1">Uncharacterized protein</fullName>
    </submittedName>
</protein>
<evidence type="ECO:0000313" key="1">
    <source>
        <dbReference type="EMBL" id="ABK15183.1"/>
    </source>
</evidence>
<accession>A0B909</accession>
<dbReference type="OrthoDB" id="232490at2157"/>
<gene>
    <name evidence="1" type="ordered locus">Mthe_1408</name>
</gene>
<keyword evidence="2" id="KW-1185">Reference proteome</keyword>